<feature type="signal peptide" evidence="1">
    <location>
        <begin position="1"/>
        <end position="18"/>
    </location>
</feature>
<dbReference type="Proteomes" id="UP001642464">
    <property type="component" value="Unassembled WGS sequence"/>
</dbReference>
<feature type="chain" id="PRO_5047436396" evidence="1">
    <location>
        <begin position="19"/>
        <end position="355"/>
    </location>
</feature>
<dbReference type="Pfam" id="PF18922">
    <property type="entry name" value="DUF5672"/>
    <property type="match status" value="1"/>
</dbReference>
<organism evidence="3 4">
    <name type="scientific">Durusdinium trenchii</name>
    <dbReference type="NCBI Taxonomy" id="1381693"/>
    <lineage>
        <taxon>Eukaryota</taxon>
        <taxon>Sar</taxon>
        <taxon>Alveolata</taxon>
        <taxon>Dinophyceae</taxon>
        <taxon>Suessiales</taxon>
        <taxon>Symbiodiniaceae</taxon>
        <taxon>Durusdinium</taxon>
    </lineage>
</organism>
<reference evidence="3 4" key="1">
    <citation type="submission" date="2024-02" db="EMBL/GenBank/DDBJ databases">
        <authorList>
            <person name="Chen Y."/>
            <person name="Shah S."/>
            <person name="Dougan E. K."/>
            <person name="Thang M."/>
            <person name="Chan C."/>
        </authorList>
    </citation>
    <scope>NUCLEOTIDE SEQUENCE [LARGE SCALE GENOMIC DNA]</scope>
</reference>
<keyword evidence="4" id="KW-1185">Reference proteome</keyword>
<protein>
    <submittedName>
        <fullName evidence="3">DUF5672 domain-containing protein</fullName>
    </submittedName>
</protein>
<comment type="caution">
    <text evidence="3">The sequence shown here is derived from an EMBL/GenBank/DDBJ whole genome shotgun (WGS) entry which is preliminary data.</text>
</comment>
<proteinExistence type="predicted"/>
<evidence type="ECO:0000313" key="3">
    <source>
        <dbReference type="EMBL" id="CAK9090805.1"/>
    </source>
</evidence>
<dbReference type="EMBL" id="CAXAMM010040051">
    <property type="protein sequence ID" value="CAK9090805.1"/>
    <property type="molecule type" value="Genomic_DNA"/>
</dbReference>
<dbReference type="InterPro" id="IPR043729">
    <property type="entry name" value="DUF5672"/>
</dbReference>
<evidence type="ECO:0000259" key="2">
    <source>
        <dbReference type="Pfam" id="PF18922"/>
    </source>
</evidence>
<evidence type="ECO:0000256" key="1">
    <source>
        <dbReference type="SAM" id="SignalP"/>
    </source>
</evidence>
<evidence type="ECO:0000313" key="4">
    <source>
        <dbReference type="Proteomes" id="UP001642464"/>
    </source>
</evidence>
<name>A0ABP0QTQ5_9DINO</name>
<sequence>MSLRPWLLCLLLLGVVLGFLQQYQIPFNRLGLSKVGKGLDGSALKFACAQQDLKALLSEECTNISSNTRNAAVIVETREHQMLPYVVANMASSLPDDWIIYLFHGNENSHFVRSLPELQKFHQLGRLELVSLRDSARRFQEMVQSKRGFYNCLLKSPEFWSCSAAESILIFQTDSVLCGASPYEINDFLSYDYIGAPWPDGHVGNGGLSLRRRKKMLELTQRKWLKVEPEAEDLFFSKAGNQSHFHWAPLEQAQRFSTDNLYNESVGTPFGVHQPDALQFGDAGKLLEHCPEAKALAGPMSVTLFYNRYLFSHVHWIRQRPLAALSILLALMAVGVRGRVMECCQHSFRGENRTL</sequence>
<feature type="domain" description="DUF5672" evidence="2">
    <location>
        <begin position="137"/>
        <end position="273"/>
    </location>
</feature>
<gene>
    <name evidence="3" type="ORF">SCF082_LOCUS42817</name>
</gene>
<accession>A0ABP0QTQ5</accession>
<keyword evidence="1" id="KW-0732">Signal</keyword>